<dbReference type="InterPro" id="IPR036264">
    <property type="entry name" value="Bact_exopeptidase_dim_dom"/>
</dbReference>
<dbReference type="InterPro" id="IPR017439">
    <property type="entry name" value="Amidohydrolase"/>
</dbReference>
<dbReference type="NCBIfam" id="TIGR01891">
    <property type="entry name" value="amidohydrolases"/>
    <property type="match status" value="1"/>
</dbReference>
<organism evidence="4 5">
    <name type="scientific">Micromonospora krabiensis</name>
    <dbReference type="NCBI Taxonomy" id="307121"/>
    <lineage>
        <taxon>Bacteria</taxon>
        <taxon>Bacillati</taxon>
        <taxon>Actinomycetota</taxon>
        <taxon>Actinomycetes</taxon>
        <taxon>Micromonosporales</taxon>
        <taxon>Micromonosporaceae</taxon>
        <taxon>Micromonospora</taxon>
    </lineage>
</organism>
<evidence type="ECO:0000313" key="4">
    <source>
        <dbReference type="EMBL" id="SBV24796.1"/>
    </source>
</evidence>
<dbReference type="GO" id="GO:0046872">
    <property type="term" value="F:metal ion binding"/>
    <property type="evidence" value="ECO:0007669"/>
    <property type="project" value="UniProtKB-KW"/>
</dbReference>
<dbReference type="Pfam" id="PF07687">
    <property type="entry name" value="M20_dimer"/>
    <property type="match status" value="1"/>
</dbReference>
<keyword evidence="1" id="KW-0464">Manganese</keyword>
<feature type="binding site" evidence="1">
    <location>
        <position position="156"/>
    </location>
    <ligand>
        <name>Mn(2+)</name>
        <dbReference type="ChEBI" id="CHEBI:29035"/>
        <label>2</label>
    </ligand>
</feature>
<dbReference type="GO" id="GO:0016787">
    <property type="term" value="F:hydrolase activity"/>
    <property type="evidence" value="ECO:0007669"/>
    <property type="project" value="UniProtKB-KW"/>
</dbReference>
<feature type="domain" description="Peptidase M20 dimerisation" evidence="3">
    <location>
        <begin position="202"/>
        <end position="300"/>
    </location>
</feature>
<dbReference type="EMBL" id="LT598496">
    <property type="protein sequence ID" value="SBV24796.1"/>
    <property type="molecule type" value="Genomic_DNA"/>
</dbReference>
<feature type="binding site" evidence="1">
    <location>
        <position position="122"/>
    </location>
    <ligand>
        <name>Mn(2+)</name>
        <dbReference type="ChEBI" id="CHEBI:29035"/>
        <label>2</label>
    </ligand>
</feature>
<evidence type="ECO:0000259" key="3">
    <source>
        <dbReference type="Pfam" id="PF07687"/>
    </source>
</evidence>
<dbReference type="InterPro" id="IPR002933">
    <property type="entry name" value="Peptidase_M20"/>
</dbReference>
<feature type="binding site" evidence="1">
    <location>
        <position position="397"/>
    </location>
    <ligand>
        <name>Mn(2+)</name>
        <dbReference type="ChEBI" id="CHEBI:29035"/>
        <label>1</label>
    </ligand>
</feature>
<dbReference type="PATRIC" id="fig|307121.4.peg.253"/>
<dbReference type="OrthoDB" id="9777385at2"/>
<proteinExistence type="predicted"/>
<keyword evidence="4" id="KW-0378">Hydrolase</keyword>
<feature type="binding site" evidence="1">
    <location>
        <position position="183"/>
    </location>
    <ligand>
        <name>Mn(2+)</name>
        <dbReference type="ChEBI" id="CHEBI:29035"/>
        <label>2</label>
    </ligand>
</feature>
<feature type="binding site" evidence="1">
    <location>
        <position position="120"/>
    </location>
    <ligand>
        <name>Mn(2+)</name>
        <dbReference type="ChEBI" id="CHEBI:29035"/>
        <label>2</label>
    </ligand>
</feature>
<gene>
    <name evidence="4" type="ORF">GA0070620_0237</name>
</gene>
<keyword evidence="1" id="KW-0479">Metal-binding</keyword>
<dbReference type="SUPFAM" id="SSF53187">
    <property type="entry name" value="Zn-dependent exopeptidases"/>
    <property type="match status" value="1"/>
</dbReference>
<keyword evidence="5" id="KW-1185">Reference proteome</keyword>
<dbReference type="SUPFAM" id="SSF55031">
    <property type="entry name" value="Bacterial exopeptidase dimerisation domain"/>
    <property type="match status" value="1"/>
</dbReference>
<evidence type="ECO:0000313" key="5">
    <source>
        <dbReference type="Proteomes" id="UP000199393"/>
    </source>
</evidence>
<evidence type="ECO:0000256" key="1">
    <source>
        <dbReference type="PIRSR" id="PIRSR005962-1"/>
    </source>
</evidence>
<dbReference type="Gene3D" id="3.40.630.10">
    <property type="entry name" value="Zn peptidases"/>
    <property type="match status" value="1"/>
</dbReference>
<dbReference type="Pfam" id="PF01546">
    <property type="entry name" value="Peptidase_M20"/>
    <property type="match status" value="1"/>
</dbReference>
<feature type="region of interest" description="Disordered" evidence="2">
    <location>
        <begin position="427"/>
        <end position="446"/>
    </location>
</feature>
<evidence type="ECO:0000256" key="2">
    <source>
        <dbReference type="SAM" id="MobiDB-lite"/>
    </source>
</evidence>
<dbReference type="Proteomes" id="UP000199393">
    <property type="component" value="Chromosome I"/>
</dbReference>
<accession>A0A1C3MWT4</accession>
<dbReference type="PANTHER" id="PTHR11014:SF63">
    <property type="entry name" value="METALLOPEPTIDASE, PUTATIVE (AFU_ORTHOLOGUE AFUA_6G09600)-RELATED"/>
    <property type="match status" value="1"/>
</dbReference>
<dbReference type="STRING" id="307121.GA0070620_0237"/>
<dbReference type="PANTHER" id="PTHR11014">
    <property type="entry name" value="PEPTIDASE M20 FAMILY MEMBER"/>
    <property type="match status" value="1"/>
</dbReference>
<dbReference type="Gene3D" id="3.30.70.360">
    <property type="match status" value="1"/>
</dbReference>
<reference evidence="5" key="1">
    <citation type="submission" date="2016-06" db="EMBL/GenBank/DDBJ databases">
        <authorList>
            <person name="Varghese N."/>
        </authorList>
    </citation>
    <scope>NUCLEOTIDE SEQUENCE [LARGE SCALE GENOMIC DNA]</scope>
    <source>
        <strain evidence="5">DSM 45344</strain>
    </source>
</reference>
<protein>
    <submittedName>
        <fullName evidence="4">Hippurate hydrolase</fullName>
    </submittedName>
</protein>
<dbReference type="PIRSF" id="PIRSF005962">
    <property type="entry name" value="Pept_M20D_amidohydro"/>
    <property type="match status" value="1"/>
</dbReference>
<name>A0A1C3MWT4_9ACTN</name>
<dbReference type="AlphaFoldDB" id="A0A1C3MWT4"/>
<sequence>MAPPATRTATRRSGLTVDPEIVADATRLYRDLHEHPELSGMEERTAARFAAALQGIGAEVTTGIGGHGVIGVLANGVGPCVLIRAELDALPVAEQTGLPYASTATGVDADGRTVPVMHACGHDLHLAAAVGAATHLARDRGGWRGTLLILGQPAEETMRGAAALLDDGLYERFGRPDLLLAQHAAPLPAGMVAHGSGPMTAGCVTLDITVPGRGGHAATPHLCVDPVVLAATIVVQLQAVVARQVSPAEQVALTVGTLRAGHHPGVIAEYANLGVTIRALHEATLDRVVSSVTRTVRAACEAAGSPREPTIRVVSRSPSLVGDPGATAQVRAAHERMFGPERVGWWPPSLASEDFPLLTAGEIPSSYWMLGTVGPRQWRAVPGASAAEKLANLPTNHSPAFAPNIELALPAGVVALVAAAGTLLSTDPHPSAPPSPEAVPMAPGKGRIGPIERVAGTC</sequence>
<comment type="cofactor">
    <cofactor evidence="1">
        <name>Mn(2+)</name>
        <dbReference type="ChEBI" id="CHEBI:29035"/>
    </cofactor>
    <text evidence="1">The Mn(2+) ion enhances activity.</text>
</comment>
<dbReference type="InterPro" id="IPR011650">
    <property type="entry name" value="Peptidase_M20_dimer"/>
</dbReference>